<dbReference type="Proteomes" id="UP000646776">
    <property type="component" value="Unassembled WGS sequence"/>
</dbReference>
<reference evidence="1" key="1">
    <citation type="journal article" date="2014" name="Int. J. Syst. Evol. Microbiol.">
        <title>Complete genome sequence of Corynebacterium casei LMG S-19264T (=DSM 44701T), isolated from a smear-ripened cheese.</title>
        <authorList>
            <consortium name="US DOE Joint Genome Institute (JGI-PGF)"/>
            <person name="Walter F."/>
            <person name="Albersmeier A."/>
            <person name="Kalinowski J."/>
            <person name="Ruckert C."/>
        </authorList>
    </citation>
    <scope>NUCLEOTIDE SEQUENCE</scope>
    <source>
        <strain evidence="1">JCM 4125</strain>
    </source>
</reference>
<name>A0A918LSV2_9ACTN</name>
<reference evidence="1" key="2">
    <citation type="submission" date="2020-09" db="EMBL/GenBank/DDBJ databases">
        <authorList>
            <person name="Sun Q."/>
            <person name="Ohkuma M."/>
        </authorList>
    </citation>
    <scope>NUCLEOTIDE SEQUENCE</scope>
    <source>
        <strain evidence="1">JCM 4125</strain>
    </source>
</reference>
<sequence>MGERLALAAASAGDVRALAELALRSERSGDHRHAEQLAQRIAECGSTETLTDLAWRRSRSDTADAERLNRQAADAAGAWGERAGELHAVDLWPHGLEPNGRRSVSW</sequence>
<protein>
    <submittedName>
        <fullName evidence="1">Uncharacterized protein</fullName>
    </submittedName>
</protein>
<evidence type="ECO:0000313" key="1">
    <source>
        <dbReference type="EMBL" id="GGT44438.1"/>
    </source>
</evidence>
<evidence type="ECO:0000313" key="2">
    <source>
        <dbReference type="Proteomes" id="UP000646776"/>
    </source>
</evidence>
<accession>A0A918LSV2</accession>
<gene>
    <name evidence="1" type="ORF">GCM10010226_21250</name>
</gene>
<proteinExistence type="predicted"/>
<organism evidence="1 2">
    <name type="scientific">Streptomyces phaeofaciens</name>
    <dbReference type="NCBI Taxonomy" id="68254"/>
    <lineage>
        <taxon>Bacteria</taxon>
        <taxon>Bacillati</taxon>
        <taxon>Actinomycetota</taxon>
        <taxon>Actinomycetes</taxon>
        <taxon>Kitasatosporales</taxon>
        <taxon>Streptomycetaceae</taxon>
        <taxon>Streptomyces</taxon>
    </lineage>
</organism>
<keyword evidence="2" id="KW-1185">Reference proteome</keyword>
<dbReference type="AlphaFoldDB" id="A0A918LSV2"/>
<comment type="caution">
    <text evidence="1">The sequence shown here is derived from an EMBL/GenBank/DDBJ whole genome shotgun (WGS) entry which is preliminary data.</text>
</comment>
<dbReference type="EMBL" id="BMSA01000004">
    <property type="protein sequence ID" value="GGT44438.1"/>
    <property type="molecule type" value="Genomic_DNA"/>
</dbReference>